<accession>A0A1I3JFX7</accession>
<dbReference type="InterPro" id="IPR007864">
    <property type="entry name" value="UreE_C_dom"/>
</dbReference>
<dbReference type="SUPFAM" id="SSF69737">
    <property type="entry name" value="Urease metallochaperone UreE, C-terminal domain"/>
    <property type="match status" value="1"/>
</dbReference>
<dbReference type="CDD" id="cd00571">
    <property type="entry name" value="UreE"/>
    <property type="match status" value="1"/>
</dbReference>
<comment type="function">
    <text evidence="5">Involved in urease metallocenter assembly. Binds nickel. Probably functions as a nickel donor during metallocenter assembly.</text>
</comment>
<evidence type="ECO:0000259" key="7">
    <source>
        <dbReference type="SMART" id="SM00988"/>
    </source>
</evidence>
<dbReference type="InterPro" id="IPR036118">
    <property type="entry name" value="UreE_N_sf"/>
</dbReference>
<gene>
    <name evidence="5" type="primary">ureE</name>
    <name evidence="8" type="ORF">SAMN04487991_0345</name>
</gene>
<keyword evidence="9" id="KW-1185">Reference proteome</keyword>
<evidence type="ECO:0000256" key="6">
    <source>
        <dbReference type="SAM" id="MobiDB-lite"/>
    </source>
</evidence>
<keyword evidence="3 5" id="KW-0533">Nickel</keyword>
<protein>
    <recommendedName>
        <fullName evidence="5">Urease accessory protein UreE</fullName>
    </recommendedName>
</protein>
<evidence type="ECO:0000313" key="9">
    <source>
        <dbReference type="Proteomes" id="UP000199630"/>
    </source>
</evidence>
<comment type="subcellular location">
    <subcellularLocation>
        <location evidence="1 5">Cytoplasm</location>
    </subcellularLocation>
</comment>
<evidence type="ECO:0000256" key="4">
    <source>
        <dbReference type="ARBA" id="ARBA00023186"/>
    </source>
</evidence>
<proteinExistence type="inferred from homology"/>
<keyword evidence="2 5" id="KW-0963">Cytoplasm</keyword>
<dbReference type="Gene3D" id="3.30.70.790">
    <property type="entry name" value="UreE, C-terminal domain"/>
    <property type="match status" value="1"/>
</dbReference>
<dbReference type="GO" id="GO:0006457">
    <property type="term" value="P:protein folding"/>
    <property type="evidence" value="ECO:0007669"/>
    <property type="project" value="InterPro"/>
</dbReference>
<dbReference type="RefSeq" id="WP_090056298.1">
    <property type="nucleotide sequence ID" value="NZ_FORH01000001.1"/>
</dbReference>
<dbReference type="SUPFAM" id="SSF69287">
    <property type="entry name" value="Urease metallochaperone UreE, N-terminal domain"/>
    <property type="match status" value="1"/>
</dbReference>
<dbReference type="GO" id="GO:0019627">
    <property type="term" value="P:urea metabolic process"/>
    <property type="evidence" value="ECO:0007669"/>
    <property type="project" value="InterPro"/>
</dbReference>
<dbReference type="GO" id="GO:0051082">
    <property type="term" value="F:unfolded protein binding"/>
    <property type="evidence" value="ECO:0007669"/>
    <property type="project" value="UniProtKB-UniRule"/>
</dbReference>
<dbReference type="InterPro" id="IPR004029">
    <property type="entry name" value="UreE_N"/>
</dbReference>
<evidence type="ECO:0000256" key="1">
    <source>
        <dbReference type="ARBA" id="ARBA00004496"/>
    </source>
</evidence>
<dbReference type="AlphaFoldDB" id="A0A1I3JFX7"/>
<dbReference type="GO" id="GO:0005737">
    <property type="term" value="C:cytoplasm"/>
    <property type="evidence" value="ECO:0007669"/>
    <property type="project" value="UniProtKB-SubCell"/>
</dbReference>
<dbReference type="HAMAP" id="MF_00822">
    <property type="entry name" value="UreE"/>
    <property type="match status" value="1"/>
</dbReference>
<dbReference type="GO" id="GO:0065003">
    <property type="term" value="P:protein-containing complex assembly"/>
    <property type="evidence" value="ECO:0007669"/>
    <property type="project" value="InterPro"/>
</dbReference>
<organism evidence="8 9">
    <name type="scientific">Celeribacter neptunius</name>
    <dbReference type="NCBI Taxonomy" id="588602"/>
    <lineage>
        <taxon>Bacteria</taxon>
        <taxon>Pseudomonadati</taxon>
        <taxon>Pseudomonadota</taxon>
        <taxon>Alphaproteobacteria</taxon>
        <taxon>Rhodobacterales</taxon>
        <taxon>Roseobacteraceae</taxon>
        <taxon>Celeribacter</taxon>
    </lineage>
</organism>
<dbReference type="OrthoDB" id="9802215at2"/>
<comment type="similarity">
    <text evidence="5">Belongs to the UreE family.</text>
</comment>
<evidence type="ECO:0000256" key="2">
    <source>
        <dbReference type="ARBA" id="ARBA00022490"/>
    </source>
</evidence>
<dbReference type="Pfam" id="PF02814">
    <property type="entry name" value="UreE_N"/>
    <property type="match status" value="1"/>
</dbReference>
<dbReference type="SMART" id="SM00988">
    <property type="entry name" value="UreE_N"/>
    <property type="match status" value="1"/>
</dbReference>
<evidence type="ECO:0000313" key="8">
    <source>
        <dbReference type="EMBL" id="SFI59181.1"/>
    </source>
</evidence>
<dbReference type="GO" id="GO:0016151">
    <property type="term" value="F:nickel cation binding"/>
    <property type="evidence" value="ECO:0007669"/>
    <property type="project" value="UniProtKB-UniRule"/>
</dbReference>
<feature type="domain" description="UreE urease accessory N-terminal" evidence="7">
    <location>
        <begin position="5"/>
        <end position="67"/>
    </location>
</feature>
<feature type="compositionally biased region" description="Basic residues" evidence="6">
    <location>
        <begin position="189"/>
        <end position="198"/>
    </location>
</feature>
<dbReference type="InterPro" id="IPR012406">
    <property type="entry name" value="UreE"/>
</dbReference>
<dbReference type="Proteomes" id="UP000199630">
    <property type="component" value="Unassembled WGS sequence"/>
</dbReference>
<reference evidence="9" key="1">
    <citation type="submission" date="2016-10" db="EMBL/GenBank/DDBJ databases">
        <authorList>
            <person name="Varghese N."/>
            <person name="Submissions S."/>
        </authorList>
    </citation>
    <scope>NUCLEOTIDE SEQUENCE [LARGE SCALE GENOMIC DNA]</scope>
    <source>
        <strain evidence="9">DSM 26471</strain>
    </source>
</reference>
<dbReference type="Gene3D" id="2.60.260.20">
    <property type="entry name" value="Urease metallochaperone UreE, N-terminal domain"/>
    <property type="match status" value="1"/>
</dbReference>
<keyword evidence="4 5" id="KW-0143">Chaperone</keyword>
<dbReference type="EMBL" id="FORH01000001">
    <property type="protein sequence ID" value="SFI59181.1"/>
    <property type="molecule type" value="Genomic_DNA"/>
</dbReference>
<name>A0A1I3JFX7_9RHOB</name>
<dbReference type="STRING" id="588602.SAMN04487991_0345"/>
<feature type="compositionally biased region" description="Basic and acidic residues" evidence="6">
    <location>
        <begin position="144"/>
        <end position="188"/>
    </location>
</feature>
<evidence type="ECO:0000256" key="5">
    <source>
        <dbReference type="HAMAP-Rule" id="MF_00822"/>
    </source>
</evidence>
<dbReference type="Pfam" id="PF05194">
    <property type="entry name" value="UreE_C"/>
    <property type="match status" value="1"/>
</dbReference>
<sequence length="198" mass="21639">MSGAKAYELRPGAGTEAEDFVALSYDQRLLRRKKLTTESGASVFIDLPQTVSIAEGDGFVCEDGTVIGVTAAAEELYEVTGETVTRYAWHIGNRHTPCEIAPDRLVIQRDPVLKAMLVQLGAEVSEIVAPFTPEGGAYGHGRTMGHDHGHSHDHGQAHSHDHDHSHDHSHSHAHDHSHSHDHVGDHSHSHGHHHHSHD</sequence>
<evidence type="ECO:0000256" key="3">
    <source>
        <dbReference type="ARBA" id="ARBA00022596"/>
    </source>
</evidence>
<feature type="region of interest" description="Disordered" evidence="6">
    <location>
        <begin position="138"/>
        <end position="198"/>
    </location>
</feature>